<accession>A0ABQ5G776</accession>
<dbReference type="Proteomes" id="UP001151760">
    <property type="component" value="Unassembled WGS sequence"/>
</dbReference>
<organism evidence="2 3">
    <name type="scientific">Tanacetum coccineum</name>
    <dbReference type="NCBI Taxonomy" id="301880"/>
    <lineage>
        <taxon>Eukaryota</taxon>
        <taxon>Viridiplantae</taxon>
        <taxon>Streptophyta</taxon>
        <taxon>Embryophyta</taxon>
        <taxon>Tracheophyta</taxon>
        <taxon>Spermatophyta</taxon>
        <taxon>Magnoliopsida</taxon>
        <taxon>eudicotyledons</taxon>
        <taxon>Gunneridae</taxon>
        <taxon>Pentapetalae</taxon>
        <taxon>asterids</taxon>
        <taxon>campanulids</taxon>
        <taxon>Asterales</taxon>
        <taxon>Asteraceae</taxon>
        <taxon>Asteroideae</taxon>
        <taxon>Anthemideae</taxon>
        <taxon>Anthemidinae</taxon>
        <taxon>Tanacetum</taxon>
    </lineage>
</organism>
<dbReference type="EMBL" id="BQNB010018173">
    <property type="protein sequence ID" value="GJT71503.1"/>
    <property type="molecule type" value="Genomic_DNA"/>
</dbReference>
<reference evidence="2" key="1">
    <citation type="journal article" date="2022" name="Int. J. Mol. Sci.">
        <title>Draft Genome of Tanacetum Coccineum: Genomic Comparison of Closely Related Tanacetum-Family Plants.</title>
        <authorList>
            <person name="Yamashiro T."/>
            <person name="Shiraishi A."/>
            <person name="Nakayama K."/>
            <person name="Satake H."/>
        </authorList>
    </citation>
    <scope>NUCLEOTIDE SEQUENCE</scope>
</reference>
<feature type="coiled-coil region" evidence="1">
    <location>
        <begin position="14"/>
        <end position="48"/>
    </location>
</feature>
<gene>
    <name evidence="2" type="ORF">Tco_1030789</name>
</gene>
<sequence>MQERRSEAELVLNFKALYSQNKELDEHVNALQEQNARFRAENKKVKQHYKELYDSIKITRTKTIEMTTSLLTENENLKTQLKEKIKCITMDTVKPEFFAPETVREILEEARIEKPLDNVPTFTLNALRNC</sequence>
<comment type="caution">
    <text evidence="2">The sequence shown here is derived from an EMBL/GenBank/DDBJ whole genome shotgun (WGS) entry which is preliminary data.</text>
</comment>
<proteinExistence type="predicted"/>
<name>A0ABQ5G776_9ASTR</name>
<evidence type="ECO:0000313" key="3">
    <source>
        <dbReference type="Proteomes" id="UP001151760"/>
    </source>
</evidence>
<reference evidence="2" key="2">
    <citation type="submission" date="2022-01" db="EMBL/GenBank/DDBJ databases">
        <authorList>
            <person name="Yamashiro T."/>
            <person name="Shiraishi A."/>
            <person name="Satake H."/>
            <person name="Nakayama K."/>
        </authorList>
    </citation>
    <scope>NUCLEOTIDE SEQUENCE</scope>
</reference>
<keyword evidence="1" id="KW-0175">Coiled coil</keyword>
<evidence type="ECO:0000256" key="1">
    <source>
        <dbReference type="SAM" id="Coils"/>
    </source>
</evidence>
<keyword evidence="3" id="KW-1185">Reference proteome</keyword>
<protein>
    <submittedName>
        <fullName evidence="2">Uncharacterized protein</fullName>
    </submittedName>
</protein>
<evidence type="ECO:0000313" key="2">
    <source>
        <dbReference type="EMBL" id="GJT71503.1"/>
    </source>
</evidence>